<gene>
    <name evidence="4" type="ORF">H9761_14505</name>
</gene>
<keyword evidence="1" id="KW-0812">Transmembrane</keyword>
<dbReference type="InterPro" id="IPR050706">
    <property type="entry name" value="Cyclic-di-GMP_PDE-like"/>
</dbReference>
<dbReference type="InterPro" id="IPR001633">
    <property type="entry name" value="EAL_dom"/>
</dbReference>
<evidence type="ECO:0000313" key="5">
    <source>
        <dbReference type="Proteomes" id="UP000823891"/>
    </source>
</evidence>
<dbReference type="InterPro" id="IPR035919">
    <property type="entry name" value="EAL_sf"/>
</dbReference>
<name>A0A9D2NIJ4_9FIRM</name>
<reference evidence="4" key="2">
    <citation type="submission" date="2021-04" db="EMBL/GenBank/DDBJ databases">
        <authorList>
            <person name="Gilroy R."/>
        </authorList>
    </citation>
    <scope>NUCLEOTIDE SEQUENCE</scope>
    <source>
        <strain evidence="4">USAMLcec2-132</strain>
    </source>
</reference>
<reference evidence="4" key="1">
    <citation type="journal article" date="2021" name="PeerJ">
        <title>Extensive microbial diversity within the chicken gut microbiome revealed by metagenomics and culture.</title>
        <authorList>
            <person name="Gilroy R."/>
            <person name="Ravi A."/>
            <person name="Getino M."/>
            <person name="Pursley I."/>
            <person name="Horton D.L."/>
            <person name="Alikhan N.F."/>
            <person name="Baker D."/>
            <person name="Gharbi K."/>
            <person name="Hall N."/>
            <person name="Watson M."/>
            <person name="Adriaenssens E.M."/>
            <person name="Foster-Nyarko E."/>
            <person name="Jarju S."/>
            <person name="Secka A."/>
            <person name="Antonio M."/>
            <person name="Oren A."/>
            <person name="Chaudhuri R.R."/>
            <person name="La Ragione R."/>
            <person name="Hildebrand F."/>
            <person name="Pallen M.J."/>
        </authorList>
    </citation>
    <scope>NUCLEOTIDE SEQUENCE</scope>
    <source>
        <strain evidence="4">USAMLcec2-132</strain>
    </source>
</reference>
<dbReference type="Proteomes" id="UP000823891">
    <property type="component" value="Unassembled WGS sequence"/>
</dbReference>
<dbReference type="PANTHER" id="PTHR33121:SF70">
    <property type="entry name" value="SIGNALING PROTEIN YKOW"/>
    <property type="match status" value="1"/>
</dbReference>
<dbReference type="Pfam" id="PF00563">
    <property type="entry name" value="EAL"/>
    <property type="match status" value="1"/>
</dbReference>
<evidence type="ECO:0000256" key="1">
    <source>
        <dbReference type="SAM" id="Phobius"/>
    </source>
</evidence>
<dbReference type="PROSITE" id="PS50883">
    <property type="entry name" value="EAL"/>
    <property type="match status" value="1"/>
</dbReference>
<dbReference type="NCBIfam" id="TIGR00254">
    <property type="entry name" value="GGDEF"/>
    <property type="match status" value="1"/>
</dbReference>
<feature type="domain" description="GGDEF" evidence="3">
    <location>
        <begin position="360"/>
        <end position="495"/>
    </location>
</feature>
<dbReference type="PROSITE" id="PS51257">
    <property type="entry name" value="PROKAR_LIPOPROTEIN"/>
    <property type="match status" value="1"/>
</dbReference>
<dbReference type="EMBL" id="DWWS01000050">
    <property type="protein sequence ID" value="HJC24891.1"/>
    <property type="molecule type" value="Genomic_DNA"/>
</dbReference>
<dbReference type="CDD" id="cd18773">
    <property type="entry name" value="PDC1_HK_sensor"/>
    <property type="match status" value="1"/>
</dbReference>
<keyword evidence="1" id="KW-0472">Membrane</keyword>
<feature type="transmembrane region" description="Helical" evidence="1">
    <location>
        <begin position="20"/>
        <end position="40"/>
    </location>
</feature>
<accession>A0A9D2NIJ4</accession>
<dbReference type="InterPro" id="IPR000160">
    <property type="entry name" value="GGDEF_dom"/>
</dbReference>
<comment type="caution">
    <text evidence="4">The sequence shown here is derived from an EMBL/GenBank/DDBJ whole genome shotgun (WGS) entry which is preliminary data.</text>
</comment>
<dbReference type="PROSITE" id="PS50887">
    <property type="entry name" value="GGDEF"/>
    <property type="match status" value="1"/>
</dbReference>
<dbReference type="SMART" id="SM00267">
    <property type="entry name" value="GGDEF"/>
    <property type="match status" value="1"/>
</dbReference>
<dbReference type="SUPFAM" id="SSF141868">
    <property type="entry name" value="EAL domain-like"/>
    <property type="match status" value="1"/>
</dbReference>
<dbReference type="CDD" id="cd01948">
    <property type="entry name" value="EAL"/>
    <property type="match status" value="1"/>
</dbReference>
<evidence type="ECO:0000259" key="2">
    <source>
        <dbReference type="PROSITE" id="PS50883"/>
    </source>
</evidence>
<dbReference type="Pfam" id="PF00990">
    <property type="entry name" value="GGDEF"/>
    <property type="match status" value="1"/>
</dbReference>
<dbReference type="Gene3D" id="3.30.70.270">
    <property type="match status" value="1"/>
</dbReference>
<dbReference type="InterPro" id="IPR029787">
    <property type="entry name" value="Nucleotide_cyclase"/>
</dbReference>
<dbReference type="SMART" id="SM00052">
    <property type="entry name" value="EAL"/>
    <property type="match status" value="1"/>
</dbReference>
<dbReference type="GO" id="GO:0071111">
    <property type="term" value="F:cyclic-guanylate-specific phosphodiesterase activity"/>
    <property type="evidence" value="ECO:0007669"/>
    <property type="project" value="InterPro"/>
</dbReference>
<proteinExistence type="predicted"/>
<sequence>MKRTKTEETAMERKAGKLTAAAVVISLILLAGGCLIYFLLQDILESTTESRIRMSVAEYRSNLLRLVESDIQMLQTLESFCEESDLSDESRLANRLSMVMEKNGFPGMAYFGEGMGIVLNRGKGVQTGADPDTMPAPMQEAMKRAREGNTAVSDIYDSENMGKEIFVVCVPVTIGDEVRGVLAVADPAARMEELFNVQFFTDGYSYVHLIGQDGRYRLHSHEDTRPQETESVFDNQYLTDRMKKGMREVMEKGGSSIFTLRIKSAGYKVLLEPVGMNGWYLFCVTPSKVVVGSVYWTIAGAQAAFLVILAFCLFMIQSGYRMLKNSNRQLLQAAYVDPLTGSCNLSGFVRRLEKVCGQGREFSLAVLNIYQFKFINEIFGRQQGDRLLRYVGKLIQEELGEEEFYGRDTGDYFYLFLLGTDREQTEKRLHKLMRVIKEAPSLKNSSYHMMFYCGVTDTREQERNAELSSRMMTQVMFALDKAGETHQDSVWFYDSLLHERERLENYIESHMHQALKNGEFRLYLQPKISLMDGKLAGAEALVRWVTEDGRTLYPNDFIPLFEENSFCTRLDLYMVECACRHIRRWMEAGIAPAPISVNQTRLLFYEADYPQKLKELVERYKIPAGLITLEILEGLAIGNVDEMNEKIVLLQEEGFRISMDDFGSGYSSLNVMGALKIDELKLDRAFLMEVAEGNNLRQRAVMEMVIGLTRRLKITTVAEGVETQEDERLIRELGCDMGQGYFYSRPVNAEEFDRRFMGMGAECKDENDTKER</sequence>
<dbReference type="CDD" id="cd01949">
    <property type="entry name" value="GGDEF"/>
    <property type="match status" value="1"/>
</dbReference>
<dbReference type="SUPFAM" id="SSF55073">
    <property type="entry name" value="Nucleotide cyclase"/>
    <property type="match status" value="1"/>
</dbReference>
<dbReference type="PANTHER" id="PTHR33121">
    <property type="entry name" value="CYCLIC DI-GMP PHOSPHODIESTERASE PDEF"/>
    <property type="match status" value="1"/>
</dbReference>
<evidence type="ECO:0000313" key="4">
    <source>
        <dbReference type="EMBL" id="HJC24891.1"/>
    </source>
</evidence>
<dbReference type="InterPro" id="IPR043128">
    <property type="entry name" value="Rev_trsase/Diguanyl_cyclase"/>
</dbReference>
<keyword evidence="1" id="KW-1133">Transmembrane helix</keyword>
<dbReference type="Gene3D" id="3.20.20.450">
    <property type="entry name" value="EAL domain"/>
    <property type="match status" value="1"/>
</dbReference>
<protein>
    <submittedName>
        <fullName evidence="4">EAL domain-containing protein</fullName>
    </submittedName>
</protein>
<dbReference type="AlphaFoldDB" id="A0A9D2NIJ4"/>
<evidence type="ECO:0000259" key="3">
    <source>
        <dbReference type="PROSITE" id="PS50887"/>
    </source>
</evidence>
<feature type="domain" description="EAL" evidence="2">
    <location>
        <begin position="504"/>
        <end position="760"/>
    </location>
</feature>
<organism evidence="4 5">
    <name type="scientific">Candidatus Eisenbergiella merdavium</name>
    <dbReference type="NCBI Taxonomy" id="2838551"/>
    <lineage>
        <taxon>Bacteria</taxon>
        <taxon>Bacillati</taxon>
        <taxon>Bacillota</taxon>
        <taxon>Clostridia</taxon>
        <taxon>Lachnospirales</taxon>
        <taxon>Lachnospiraceae</taxon>
        <taxon>Eisenbergiella</taxon>
    </lineage>
</organism>